<comment type="caution">
    <text evidence="3">The sequence shown here is derived from an EMBL/GenBank/DDBJ whole genome shotgun (WGS) entry which is preliminary data.</text>
</comment>
<feature type="compositionally biased region" description="Basic and acidic residues" evidence="1">
    <location>
        <begin position="178"/>
        <end position="190"/>
    </location>
</feature>
<dbReference type="RefSeq" id="WP_241445104.1">
    <property type="nucleotide sequence ID" value="NZ_JAKZHW010000001.1"/>
</dbReference>
<keyword evidence="2" id="KW-0732">Signal</keyword>
<dbReference type="EMBL" id="JAKZHW010000001">
    <property type="protein sequence ID" value="MCH8614647.1"/>
    <property type="molecule type" value="Genomic_DNA"/>
</dbReference>
<keyword evidence="4" id="KW-1185">Reference proteome</keyword>
<protein>
    <submittedName>
        <fullName evidence="3">Transporter</fullName>
    </submittedName>
</protein>
<reference evidence="3 4" key="1">
    <citation type="submission" date="2022-03" db="EMBL/GenBank/DDBJ databases">
        <authorList>
            <person name="Jo J.-H."/>
            <person name="Im W.-T."/>
        </authorList>
    </citation>
    <scope>NUCLEOTIDE SEQUENCE [LARGE SCALE GENOMIC DNA]</scope>
    <source>
        <strain evidence="3 4">SM33</strain>
    </source>
</reference>
<sequence>MTRFPGTRLPINLCILLLASTVASPALADHMGPTGVGTGTSLNVLSPDTLEKGDVSAGFRITYTRPDQRSDAELEALAAEHIHAHNTDYNLNTAIGASYGVTDRLTISAELPFVRRDHLREGEHSHVDGETINEVVELGDVSGVGDLSLIAKYKLLDGKGTKFALLGGLKMPTGSTHKRSDEGERLETEHQPGTGSWDPIVGAAFGAELGPISLNASALYQFSGKGAQDTRLGNRAQGGIAFSHHFGVAEHHHDEGGHHHEEAEHHHDEGAHEHHEHSSWDAFVEATGEWEGRQKVGSEVEASGGKSIWVSPGARFDSASGFTIVGAVGIPVWQDIRPSHPDNDYRLTLAIGHAF</sequence>
<evidence type="ECO:0000313" key="3">
    <source>
        <dbReference type="EMBL" id="MCH8614647.1"/>
    </source>
</evidence>
<gene>
    <name evidence="3" type="ORF">LZ016_00810</name>
</gene>
<evidence type="ECO:0000313" key="4">
    <source>
        <dbReference type="Proteomes" id="UP001203058"/>
    </source>
</evidence>
<proteinExistence type="predicted"/>
<feature type="chain" id="PRO_5045838464" evidence="2">
    <location>
        <begin position="29"/>
        <end position="355"/>
    </location>
</feature>
<name>A0ABS9VI51_9SPHN</name>
<accession>A0ABS9VI51</accession>
<feature type="region of interest" description="Disordered" evidence="1">
    <location>
        <begin position="251"/>
        <end position="278"/>
    </location>
</feature>
<dbReference type="Pfam" id="PF13557">
    <property type="entry name" value="Phenol_MetA_deg"/>
    <property type="match status" value="1"/>
</dbReference>
<evidence type="ECO:0000256" key="1">
    <source>
        <dbReference type="SAM" id="MobiDB-lite"/>
    </source>
</evidence>
<organism evidence="3 4">
    <name type="scientific">Sphingomonas telluris</name>
    <dbReference type="NCBI Taxonomy" id="2907998"/>
    <lineage>
        <taxon>Bacteria</taxon>
        <taxon>Pseudomonadati</taxon>
        <taxon>Pseudomonadota</taxon>
        <taxon>Alphaproteobacteria</taxon>
        <taxon>Sphingomonadales</taxon>
        <taxon>Sphingomonadaceae</taxon>
        <taxon>Sphingomonas</taxon>
    </lineage>
</organism>
<dbReference type="InterPro" id="IPR025737">
    <property type="entry name" value="FApF"/>
</dbReference>
<feature type="region of interest" description="Disordered" evidence="1">
    <location>
        <begin position="173"/>
        <end position="196"/>
    </location>
</feature>
<evidence type="ECO:0000256" key="2">
    <source>
        <dbReference type="SAM" id="SignalP"/>
    </source>
</evidence>
<dbReference type="Proteomes" id="UP001203058">
    <property type="component" value="Unassembled WGS sequence"/>
</dbReference>
<feature type="signal peptide" evidence="2">
    <location>
        <begin position="1"/>
        <end position="28"/>
    </location>
</feature>